<sequence>MISIRTFNQRKNFHSFIFYNFLMLFLVLTVPAISAAPFVDNGDGTVTDIGNSLIWQKCTNNLSGADCTLGGTTQLNWSDALTYCNGLNLAGRVWRLPNITELRTIVDHSFGVSPVIDSTTFPATATQYYWSSTTYVLATSQAWSINFQSGFTAGTNGKNYVLFVRCVTSPP</sequence>
<dbReference type="PANTHER" id="PTHR35812">
    <property type="entry name" value="LIPOPROTEIN"/>
    <property type="match status" value="1"/>
</dbReference>
<dbReference type="Proteomes" id="UP000276407">
    <property type="component" value="Chromosome 2"/>
</dbReference>
<protein>
    <submittedName>
        <fullName evidence="2">DUF1566 domain-containing protein</fullName>
    </submittedName>
</protein>
<dbReference type="AlphaFoldDB" id="A0A5F1XJJ3"/>
<organism evidence="2 3">
    <name type="scientific">Leptospira kmetyi</name>
    <dbReference type="NCBI Taxonomy" id="408139"/>
    <lineage>
        <taxon>Bacteria</taxon>
        <taxon>Pseudomonadati</taxon>
        <taxon>Spirochaetota</taxon>
        <taxon>Spirochaetia</taxon>
        <taxon>Leptospirales</taxon>
        <taxon>Leptospiraceae</taxon>
        <taxon>Leptospira</taxon>
    </lineage>
</organism>
<dbReference type="PANTHER" id="PTHR35812:SF1">
    <property type="entry name" value="LIPOPROTEIN"/>
    <property type="match status" value="1"/>
</dbReference>
<evidence type="ECO:0000313" key="3">
    <source>
        <dbReference type="Proteomes" id="UP000276407"/>
    </source>
</evidence>
<proteinExistence type="predicted"/>
<reference evidence="2 3" key="1">
    <citation type="submission" date="2018-11" db="EMBL/GenBank/DDBJ databases">
        <title>Complete genome sequence of Leptospira kmetyi isolate LS 001/16 from soil sample associated with a leptospirosis patient in Kelantan.</title>
        <authorList>
            <person name="Muhammad Yusoff F."/>
            <person name="Muhammad Yusoff S."/>
            <person name="Ahmad M.N."/>
            <person name="Yusof N.Y."/>
            <person name="Aziah I."/>
        </authorList>
    </citation>
    <scope>NUCLEOTIDE SEQUENCE [LARGE SCALE GENOMIC DNA]</scope>
    <source>
        <strain evidence="2 3">LS 001/16</strain>
    </source>
</reference>
<gene>
    <name evidence="2" type="ORF">EFP84_19065</name>
</gene>
<feature type="domain" description="Lcl C-terminal" evidence="1">
    <location>
        <begin position="44"/>
        <end position="167"/>
    </location>
</feature>
<evidence type="ECO:0000259" key="1">
    <source>
        <dbReference type="Pfam" id="PF07603"/>
    </source>
</evidence>
<dbReference type="KEGG" id="lkm:EFP84_19065"/>
<dbReference type="Pfam" id="PF07603">
    <property type="entry name" value="Lcl_C"/>
    <property type="match status" value="1"/>
</dbReference>
<accession>A0A5F1XJJ3</accession>
<dbReference type="EMBL" id="CP033615">
    <property type="protein sequence ID" value="AYV57738.1"/>
    <property type="molecule type" value="Genomic_DNA"/>
</dbReference>
<dbReference type="RefSeq" id="WP_123180448.1">
    <property type="nucleotide sequence ID" value="NZ_CP033615.1"/>
</dbReference>
<name>A0A5F1XJJ3_9LEPT</name>
<dbReference type="InterPro" id="IPR011460">
    <property type="entry name" value="Lcl_C"/>
</dbReference>
<evidence type="ECO:0000313" key="2">
    <source>
        <dbReference type="EMBL" id="AYV57738.1"/>
    </source>
</evidence>